<dbReference type="AlphaFoldDB" id="A0AAW1Y4Q9"/>
<dbReference type="Proteomes" id="UP001457282">
    <property type="component" value="Unassembled WGS sequence"/>
</dbReference>
<keyword evidence="4 6" id="KW-1133">Transmembrane helix</keyword>
<organism evidence="7 8">
    <name type="scientific">Rubus argutus</name>
    <name type="common">Southern blackberry</name>
    <dbReference type="NCBI Taxonomy" id="59490"/>
    <lineage>
        <taxon>Eukaryota</taxon>
        <taxon>Viridiplantae</taxon>
        <taxon>Streptophyta</taxon>
        <taxon>Embryophyta</taxon>
        <taxon>Tracheophyta</taxon>
        <taxon>Spermatophyta</taxon>
        <taxon>Magnoliopsida</taxon>
        <taxon>eudicotyledons</taxon>
        <taxon>Gunneridae</taxon>
        <taxon>Pentapetalae</taxon>
        <taxon>rosids</taxon>
        <taxon>fabids</taxon>
        <taxon>Rosales</taxon>
        <taxon>Rosaceae</taxon>
        <taxon>Rosoideae</taxon>
        <taxon>Rosoideae incertae sedis</taxon>
        <taxon>Rubus</taxon>
    </lineage>
</organism>
<dbReference type="CDD" id="cd13136">
    <property type="entry name" value="MATE_DinF_like"/>
    <property type="match status" value="1"/>
</dbReference>
<evidence type="ECO:0000256" key="3">
    <source>
        <dbReference type="ARBA" id="ARBA00022692"/>
    </source>
</evidence>
<gene>
    <name evidence="7" type="ORF">M0R45_008372</name>
</gene>
<dbReference type="GO" id="GO:0042910">
    <property type="term" value="F:xenobiotic transmembrane transporter activity"/>
    <property type="evidence" value="ECO:0007669"/>
    <property type="project" value="InterPro"/>
</dbReference>
<dbReference type="EMBL" id="JBEDUW010000002">
    <property type="protein sequence ID" value="KAK9942722.1"/>
    <property type="molecule type" value="Genomic_DNA"/>
</dbReference>
<comment type="subcellular location">
    <subcellularLocation>
        <location evidence="1">Membrane</location>
        <topology evidence="1">Multi-pass membrane protein</topology>
    </subcellularLocation>
</comment>
<feature type="transmembrane region" description="Helical" evidence="6">
    <location>
        <begin position="189"/>
        <end position="210"/>
    </location>
</feature>
<evidence type="ECO:0000256" key="5">
    <source>
        <dbReference type="ARBA" id="ARBA00023136"/>
    </source>
</evidence>
<keyword evidence="3 6" id="KW-0812">Transmembrane</keyword>
<evidence type="ECO:0000313" key="8">
    <source>
        <dbReference type="Proteomes" id="UP001457282"/>
    </source>
</evidence>
<protein>
    <recommendedName>
        <fullName evidence="6">Protein DETOXIFICATION</fullName>
    </recommendedName>
    <alternativeName>
        <fullName evidence="6">Multidrug and toxic compound extrusion protein</fullName>
    </alternativeName>
</protein>
<feature type="transmembrane region" description="Helical" evidence="6">
    <location>
        <begin position="329"/>
        <end position="356"/>
    </location>
</feature>
<feature type="transmembrane region" description="Helical" evidence="6">
    <location>
        <begin position="482"/>
        <end position="500"/>
    </location>
</feature>
<dbReference type="PANTHER" id="PTHR42893">
    <property type="entry name" value="PROTEIN DETOXIFICATION 44, CHLOROPLASTIC-RELATED"/>
    <property type="match status" value="1"/>
</dbReference>
<dbReference type="PANTHER" id="PTHR42893:SF9">
    <property type="entry name" value="PROTEIN DETOXIFICATION 46, CHLOROPLASTIC"/>
    <property type="match status" value="1"/>
</dbReference>
<name>A0AAW1Y4Q9_RUBAR</name>
<evidence type="ECO:0000256" key="4">
    <source>
        <dbReference type="ARBA" id="ARBA00022989"/>
    </source>
</evidence>
<evidence type="ECO:0000256" key="2">
    <source>
        <dbReference type="ARBA" id="ARBA00010199"/>
    </source>
</evidence>
<feature type="transmembrane region" description="Helical" evidence="6">
    <location>
        <begin position="157"/>
        <end position="177"/>
    </location>
</feature>
<sequence length="553" mass="60319">MWLTAHPPRSRLLINPNRLNSHPQRSLYLANSPLSFTLRFNHTDEPPKLRFSAPIRRRTRLVAACNSENLDYIPGISSGVDDTNEVALVSEAVEIKGEELESRSIWIQMKEIAMFTGPATGLWLCGPLMSLIDTVVIGQGSTLELAALGPGTVMCDYMSYVFMFLSIATSNMVATSIAKQDKNDVQHQLSILLFLGLASGLLMLLFTRFFGSWALTAFTGSKNADIIAAANTYVQIRGLAWPALLVGWVAQSASLGMKDSWGPLKALAVASVINGIGDVLLCSYLGYGIAGAAWATMVSQVVAGYMMIEALNKKGYNGYAIAIPSSKELLTVLGLAAPVFVTMMSKVIFYSLLIYFATSMGTHTMAAHQVMIQTFCMCTVWGEPLSQTAQSFMPEFFFGVNRSLPKARTLLKSLVIIGAILGSVLGTVGTCVPWLFPNIFTPDQKIIQEMHKVLIPYFLALAVTPPTHCLEGTLLAGRDLRFISLSMSGCFSLGALLLLLVSSRGYGLAGVWWALAGFQWSRLFLSLRRLMSPDGVLYSEDVNLYKLEKLKAV</sequence>
<feature type="transmembrane region" description="Helical" evidence="6">
    <location>
        <begin position="284"/>
        <end position="308"/>
    </location>
</feature>
<dbReference type="GO" id="GO:0015297">
    <property type="term" value="F:antiporter activity"/>
    <property type="evidence" value="ECO:0007669"/>
    <property type="project" value="InterPro"/>
</dbReference>
<feature type="transmembrane region" description="Helical" evidence="6">
    <location>
        <begin position="414"/>
        <end position="436"/>
    </location>
</feature>
<comment type="caution">
    <text evidence="7">The sequence shown here is derived from an EMBL/GenBank/DDBJ whole genome shotgun (WGS) entry which is preliminary data.</text>
</comment>
<dbReference type="InterPro" id="IPR002528">
    <property type="entry name" value="MATE_fam"/>
</dbReference>
<dbReference type="Pfam" id="PF01554">
    <property type="entry name" value="MatE"/>
    <property type="match status" value="1"/>
</dbReference>
<comment type="similarity">
    <text evidence="2 6">Belongs to the multi antimicrobial extrusion (MATE) (TC 2.A.66.1) family.</text>
</comment>
<reference evidence="7 8" key="1">
    <citation type="journal article" date="2023" name="G3 (Bethesda)">
        <title>A chromosome-length genome assembly and annotation of blackberry (Rubus argutus, cv. 'Hillquist').</title>
        <authorList>
            <person name="Bruna T."/>
            <person name="Aryal R."/>
            <person name="Dudchenko O."/>
            <person name="Sargent D.J."/>
            <person name="Mead D."/>
            <person name="Buti M."/>
            <person name="Cavallini A."/>
            <person name="Hytonen T."/>
            <person name="Andres J."/>
            <person name="Pham M."/>
            <person name="Weisz D."/>
            <person name="Mascagni F."/>
            <person name="Usai G."/>
            <person name="Natali L."/>
            <person name="Bassil N."/>
            <person name="Fernandez G.E."/>
            <person name="Lomsadze A."/>
            <person name="Armour M."/>
            <person name="Olukolu B."/>
            <person name="Poorten T."/>
            <person name="Britton C."/>
            <person name="Davik J."/>
            <person name="Ashrafi H."/>
            <person name="Aiden E.L."/>
            <person name="Borodovsky M."/>
            <person name="Worthington M."/>
        </authorList>
    </citation>
    <scope>NUCLEOTIDE SEQUENCE [LARGE SCALE GENOMIC DNA]</scope>
    <source>
        <strain evidence="7">PI 553951</strain>
    </source>
</reference>
<dbReference type="GO" id="GO:0016020">
    <property type="term" value="C:membrane"/>
    <property type="evidence" value="ECO:0007669"/>
    <property type="project" value="UniProtKB-SubCell"/>
</dbReference>
<keyword evidence="5 6" id="KW-0472">Membrane</keyword>
<proteinExistence type="inferred from homology"/>
<keyword evidence="8" id="KW-1185">Reference proteome</keyword>
<accession>A0AAW1Y4Q9</accession>
<feature type="transmembrane region" description="Helical" evidence="6">
    <location>
        <begin position="112"/>
        <end position="137"/>
    </location>
</feature>
<comment type="caution">
    <text evidence="6">Lacks conserved residue(s) required for the propagation of feature annotation.</text>
</comment>
<evidence type="ECO:0000256" key="1">
    <source>
        <dbReference type="ARBA" id="ARBA00004141"/>
    </source>
</evidence>
<evidence type="ECO:0000256" key="6">
    <source>
        <dbReference type="RuleBase" id="RU004914"/>
    </source>
</evidence>
<evidence type="ECO:0000313" key="7">
    <source>
        <dbReference type="EMBL" id="KAK9942722.1"/>
    </source>
</evidence>
<dbReference type="InterPro" id="IPR044644">
    <property type="entry name" value="DinF-like"/>
</dbReference>